<gene>
    <name evidence="1" type="ORF">AVDCRST_MAG18-2077</name>
</gene>
<evidence type="ECO:0008006" key="2">
    <source>
        <dbReference type="Google" id="ProtNLM"/>
    </source>
</evidence>
<proteinExistence type="predicted"/>
<protein>
    <recommendedName>
        <fullName evidence="2">DUF3445 domain-containing protein</fullName>
    </recommendedName>
</protein>
<reference evidence="1" key="1">
    <citation type="submission" date="2020-02" db="EMBL/GenBank/DDBJ databases">
        <authorList>
            <person name="Meier V. D."/>
        </authorList>
    </citation>
    <scope>NUCLEOTIDE SEQUENCE</scope>
    <source>
        <strain evidence="1">AVDCRST_MAG18</strain>
    </source>
</reference>
<organism evidence="1">
    <name type="scientific">uncultured Thermomicrobiales bacterium</name>
    <dbReference type="NCBI Taxonomy" id="1645740"/>
    <lineage>
        <taxon>Bacteria</taxon>
        <taxon>Pseudomonadati</taxon>
        <taxon>Thermomicrobiota</taxon>
        <taxon>Thermomicrobia</taxon>
        <taxon>Thermomicrobiales</taxon>
        <taxon>environmental samples</taxon>
    </lineage>
</organism>
<dbReference type="Pfam" id="PF11927">
    <property type="entry name" value="HODM_asu-like"/>
    <property type="match status" value="1"/>
</dbReference>
<name>A0A6J4VCT7_9BACT</name>
<dbReference type="InterPro" id="IPR021848">
    <property type="entry name" value="HODM_asu-like"/>
</dbReference>
<sequence length="320" mass="35563">MLPHFPFDSDVYAMTMNARALAIDRLIEVEPRRYEGELAEKAAILASDYRYYFQAPGDTEAHAWEAIALLLPNMARHYPQYFALRTEGARWHWANRLLDTEAWLKLGESASLPLPPLDWLGRQVQEDLLIMAEDAAGGTPLVAGHLCFAAGWCLDDKLGRSFLAIHDPVPIFADRVGRSADLLMQRLKPDHPTGRVGWSITTSPELNRAPAVTDGRRDEGPTIDALNAGERCYLRLERQTFSRLPRTRGVLFTIHTSLTPLAGVLAEDAPARARRVAAVLRTMPAPLLRYKGIDRFQAPLLAYLDAQAAGDEATTGDALR</sequence>
<dbReference type="AlphaFoldDB" id="A0A6J4VCT7"/>
<accession>A0A6J4VCT7</accession>
<evidence type="ECO:0000313" key="1">
    <source>
        <dbReference type="EMBL" id="CAA9571938.1"/>
    </source>
</evidence>
<dbReference type="EMBL" id="CADCWN010000163">
    <property type="protein sequence ID" value="CAA9571938.1"/>
    <property type="molecule type" value="Genomic_DNA"/>
</dbReference>